<dbReference type="EMBL" id="ABCC02000015">
    <property type="protein sequence ID" value="EDP18479.1"/>
    <property type="molecule type" value="Genomic_DNA"/>
</dbReference>
<dbReference type="HOGENOM" id="CLU_3116277_0_0_9"/>
<dbReference type="PaxDb" id="411902-CLOBOL_01350"/>
<evidence type="ECO:0000313" key="3">
    <source>
        <dbReference type="Proteomes" id="UP000005396"/>
    </source>
</evidence>
<protein>
    <submittedName>
        <fullName evidence="2">Uncharacterized protein</fullName>
    </submittedName>
</protein>
<gene>
    <name evidence="2" type="ORF">CLOBOL_01350</name>
</gene>
<dbReference type="AlphaFoldDB" id="A8RKK6"/>
<organism evidence="2 3">
    <name type="scientific">Enterocloster bolteae (strain ATCC BAA-613 / DSM 15670 / CCUG 46953 / JCM 12243 / WAL 16351)</name>
    <name type="common">Clostridium bolteae</name>
    <dbReference type="NCBI Taxonomy" id="411902"/>
    <lineage>
        <taxon>Bacteria</taxon>
        <taxon>Bacillati</taxon>
        <taxon>Bacillota</taxon>
        <taxon>Clostridia</taxon>
        <taxon>Lachnospirales</taxon>
        <taxon>Lachnospiraceae</taxon>
        <taxon>Enterocloster</taxon>
    </lineage>
</organism>
<evidence type="ECO:0000256" key="1">
    <source>
        <dbReference type="SAM" id="Phobius"/>
    </source>
</evidence>
<proteinExistence type="predicted"/>
<sequence>MVLRISILVICCHFLHCPQVFAMVLSFLLIFPPFSVNFLLIIRIHFMDTL</sequence>
<name>A8RKK6_ENTBW</name>
<dbReference type="Proteomes" id="UP000005396">
    <property type="component" value="Unassembled WGS sequence"/>
</dbReference>
<keyword evidence="1" id="KW-0472">Membrane</keyword>
<reference evidence="2 3" key="1">
    <citation type="submission" date="2007-08" db="EMBL/GenBank/DDBJ databases">
        <authorList>
            <person name="Fulton L."/>
            <person name="Clifton S."/>
            <person name="Fulton B."/>
            <person name="Xu J."/>
            <person name="Minx P."/>
            <person name="Pepin K.H."/>
            <person name="Johnson M."/>
            <person name="Thiruvilangam P."/>
            <person name="Bhonagiri V."/>
            <person name="Nash W.E."/>
            <person name="Mardis E.R."/>
            <person name="Wilson R.K."/>
        </authorList>
    </citation>
    <scope>NUCLEOTIDE SEQUENCE [LARGE SCALE GENOMIC DNA]</scope>
    <source>
        <strain evidence="3">ATCC BAA-613 / DSM 15670 / CCUG 46953 / JCM 12243 / WAL 16351</strain>
    </source>
</reference>
<feature type="transmembrane region" description="Helical" evidence="1">
    <location>
        <begin position="20"/>
        <end position="42"/>
    </location>
</feature>
<evidence type="ECO:0000313" key="2">
    <source>
        <dbReference type="EMBL" id="EDP18479.1"/>
    </source>
</evidence>
<reference evidence="2 3" key="2">
    <citation type="submission" date="2007-09" db="EMBL/GenBank/DDBJ databases">
        <title>Draft genome sequence of Clostridium bolteae (ATCC BAA-613).</title>
        <authorList>
            <person name="Sudarsanam P."/>
            <person name="Ley R."/>
            <person name="Guruge J."/>
            <person name="Turnbaugh P.J."/>
            <person name="Mahowald M."/>
            <person name="Liep D."/>
            <person name="Gordon J."/>
        </authorList>
    </citation>
    <scope>NUCLEOTIDE SEQUENCE [LARGE SCALE GENOMIC DNA]</scope>
    <source>
        <strain evidence="3">ATCC BAA-613 / DSM 15670 / CCUG 46953 / JCM 12243 / WAL 16351</strain>
    </source>
</reference>
<keyword evidence="1" id="KW-0812">Transmembrane</keyword>
<comment type="caution">
    <text evidence="2">The sequence shown here is derived from an EMBL/GenBank/DDBJ whole genome shotgun (WGS) entry which is preliminary data.</text>
</comment>
<keyword evidence="1" id="KW-1133">Transmembrane helix</keyword>
<accession>A8RKK6</accession>